<dbReference type="InterPro" id="IPR013647">
    <property type="entry name" value="OligopepF_N_dom"/>
</dbReference>
<gene>
    <name evidence="10" type="primary">pepF</name>
    <name evidence="10" type="ORF">ACFOKA_05440</name>
</gene>
<evidence type="ECO:0000259" key="9">
    <source>
        <dbReference type="Pfam" id="PF08439"/>
    </source>
</evidence>
<sequence length="633" mass="71198">MNITLTSSPSSAKKMGLAVFLALTIANVPFINPVNAQEKNQKTWDLTELYPTIEAWNAARESIHQAIEKLARFKGHLGDSPPALLSALDEISAIQKSAARIFTYASLGADENLRLAEGQERLSMARAVLAKFNQTTAYMAPEILAIGRDKIESFVKAEAGLKKHAFNLRDTLRNAEHTLGTEAENILANAAEVTAGPQRIYSLLTTAGIPWPEITLTNGTHVTLDQATYSKYRATQNREDRKKVFDTFWSSWKTYEAPLGQTLDTLVKSHIFEARSRHYSSSLERAVSSGNIPVKVYKTLVSAANDNLASMHRYLKLRGRMMGIKDLQYYDTYPETTQLAREFTVEDAKALTLASLKPFGEKYLSLMQQGFTGNWMHLYPQSGKRSGAYMQGAAYDVHPYVLLNFNKGFEDVSTFSHEWGHAVHSLLSKENNPYETYGYTIFTAELASTTNEVLLQEYMLSKNLSDAERLYYIDRALESYRGTFFRQTMFAEFELKIHEMAEAGEPLSGAKMTTLYLDLLKKYHGHDQGVMTIDPAYAIEWAYIPHFYYNFYVYQYATSLSGGTLFAERMLAGDQSAKNDYLNVLKAGGSKYPYDMLKEAGVDLATPAPYNALIARMNRLMDEADIILTRMGK</sequence>
<dbReference type="InterPro" id="IPR001567">
    <property type="entry name" value="Pept_M3A_M3B_dom"/>
</dbReference>
<dbReference type="EC" id="3.4.24.-" evidence="6"/>
<comment type="function">
    <text evidence="6">Has oligopeptidase activity and degrades a variety of small bioactive peptides.</text>
</comment>
<dbReference type="Gene3D" id="1.10.1370.20">
    <property type="entry name" value="Oligoendopeptidase f, C-terminal domain"/>
    <property type="match status" value="1"/>
</dbReference>
<dbReference type="Gene3D" id="1.10.287.830">
    <property type="entry name" value="putative peptidase helix hairpin domain like"/>
    <property type="match status" value="1"/>
</dbReference>
<comment type="similarity">
    <text evidence="6">Belongs to the peptidase M3B family.</text>
</comment>
<dbReference type="CDD" id="cd09608">
    <property type="entry name" value="M3B_PepF"/>
    <property type="match status" value="1"/>
</dbReference>
<feature type="domain" description="Peptidase M3A/M3B catalytic" evidence="8">
    <location>
        <begin position="235"/>
        <end position="611"/>
    </location>
</feature>
<dbReference type="PANTHER" id="PTHR11804:SF84">
    <property type="entry name" value="SACCHAROLYSIN"/>
    <property type="match status" value="1"/>
</dbReference>
<keyword evidence="1 6" id="KW-0645">Protease</keyword>
<dbReference type="Pfam" id="PF08439">
    <property type="entry name" value="Peptidase_M3_N"/>
    <property type="match status" value="1"/>
</dbReference>
<evidence type="ECO:0000256" key="3">
    <source>
        <dbReference type="ARBA" id="ARBA00022801"/>
    </source>
</evidence>
<dbReference type="InterPro" id="IPR042088">
    <property type="entry name" value="OligoPept_F_C"/>
</dbReference>
<dbReference type="Gene3D" id="1.20.140.70">
    <property type="entry name" value="Oligopeptidase f, N-terminal domain"/>
    <property type="match status" value="1"/>
</dbReference>
<evidence type="ECO:0000256" key="1">
    <source>
        <dbReference type="ARBA" id="ARBA00022670"/>
    </source>
</evidence>
<evidence type="ECO:0000313" key="10">
    <source>
        <dbReference type="EMBL" id="MFC3051342.1"/>
    </source>
</evidence>
<dbReference type="InterPro" id="IPR004438">
    <property type="entry name" value="Peptidase_M3B"/>
</dbReference>
<keyword evidence="4 6" id="KW-0862">Zinc</keyword>
<evidence type="ECO:0000256" key="5">
    <source>
        <dbReference type="ARBA" id="ARBA00023049"/>
    </source>
</evidence>
<dbReference type="Proteomes" id="UP001595444">
    <property type="component" value="Unassembled WGS sequence"/>
</dbReference>
<feature type="signal peptide" evidence="7">
    <location>
        <begin position="1"/>
        <end position="36"/>
    </location>
</feature>
<dbReference type="NCBIfam" id="TIGR00181">
    <property type="entry name" value="pepF"/>
    <property type="match status" value="1"/>
</dbReference>
<dbReference type="InterPro" id="IPR045090">
    <property type="entry name" value="Pept_M3A_M3B"/>
</dbReference>
<keyword evidence="7" id="KW-0732">Signal</keyword>
<evidence type="ECO:0000259" key="8">
    <source>
        <dbReference type="Pfam" id="PF01432"/>
    </source>
</evidence>
<comment type="caution">
    <text evidence="10">The sequence shown here is derived from an EMBL/GenBank/DDBJ whole genome shotgun (WGS) entry which is preliminary data.</text>
</comment>
<evidence type="ECO:0000256" key="7">
    <source>
        <dbReference type="SAM" id="SignalP"/>
    </source>
</evidence>
<dbReference type="SUPFAM" id="SSF55486">
    <property type="entry name" value="Metalloproteases ('zincins'), catalytic domain"/>
    <property type="match status" value="1"/>
</dbReference>
<dbReference type="RefSeq" id="WP_228073375.1">
    <property type="nucleotide sequence ID" value="NZ_CP061205.1"/>
</dbReference>
<keyword evidence="2 6" id="KW-0479">Metal-binding</keyword>
<dbReference type="Pfam" id="PF01432">
    <property type="entry name" value="Peptidase_M3"/>
    <property type="match status" value="1"/>
</dbReference>
<dbReference type="EMBL" id="JBHRSL010000002">
    <property type="protein sequence ID" value="MFC3051342.1"/>
    <property type="molecule type" value="Genomic_DNA"/>
</dbReference>
<proteinExistence type="inferred from homology"/>
<keyword evidence="3 6" id="KW-0378">Hydrolase</keyword>
<accession>A0ABV7D3Z1</accession>
<feature type="domain" description="Oligopeptidase F N-terminal" evidence="9">
    <location>
        <begin position="142"/>
        <end position="208"/>
    </location>
</feature>
<reference evidence="11" key="1">
    <citation type="journal article" date="2019" name="Int. J. Syst. Evol. Microbiol.">
        <title>The Global Catalogue of Microorganisms (GCM) 10K type strain sequencing project: providing services to taxonomists for standard genome sequencing and annotation.</title>
        <authorList>
            <consortium name="The Broad Institute Genomics Platform"/>
            <consortium name="The Broad Institute Genome Sequencing Center for Infectious Disease"/>
            <person name="Wu L."/>
            <person name="Ma J."/>
        </authorList>
    </citation>
    <scope>NUCLEOTIDE SEQUENCE [LARGE SCALE GENOMIC DNA]</scope>
    <source>
        <strain evidence="11">KCTC 62164</strain>
    </source>
</reference>
<dbReference type="PANTHER" id="PTHR11804">
    <property type="entry name" value="PROTEASE M3 THIMET OLIGOPEPTIDASE-RELATED"/>
    <property type="match status" value="1"/>
</dbReference>
<feature type="chain" id="PRO_5046319812" description="Oligopeptidase F" evidence="7">
    <location>
        <begin position="37"/>
        <end position="633"/>
    </location>
</feature>
<organism evidence="10 11">
    <name type="scientific">Kordiimonas pumila</name>
    <dbReference type="NCBI Taxonomy" id="2161677"/>
    <lineage>
        <taxon>Bacteria</taxon>
        <taxon>Pseudomonadati</taxon>
        <taxon>Pseudomonadota</taxon>
        <taxon>Alphaproteobacteria</taxon>
        <taxon>Kordiimonadales</taxon>
        <taxon>Kordiimonadaceae</taxon>
        <taxon>Kordiimonas</taxon>
    </lineage>
</organism>
<name>A0ABV7D3Z1_9PROT</name>
<keyword evidence="11" id="KW-1185">Reference proteome</keyword>
<keyword evidence="5 6" id="KW-0482">Metalloprotease</keyword>
<evidence type="ECO:0000313" key="11">
    <source>
        <dbReference type="Proteomes" id="UP001595444"/>
    </source>
</evidence>
<evidence type="ECO:0000256" key="2">
    <source>
        <dbReference type="ARBA" id="ARBA00022723"/>
    </source>
</evidence>
<evidence type="ECO:0000256" key="4">
    <source>
        <dbReference type="ARBA" id="ARBA00022833"/>
    </source>
</evidence>
<evidence type="ECO:0000256" key="6">
    <source>
        <dbReference type="RuleBase" id="RU368091"/>
    </source>
</evidence>
<protein>
    <recommendedName>
        <fullName evidence="6">Oligopeptidase F</fullName>
        <ecNumber evidence="6">3.4.24.-</ecNumber>
    </recommendedName>
</protein>
<comment type="cofactor">
    <cofactor evidence="6">
        <name>Zn(2+)</name>
        <dbReference type="ChEBI" id="CHEBI:29105"/>
    </cofactor>
    <text evidence="6">Binds 1 zinc ion.</text>
</comment>